<dbReference type="OMA" id="PHYAPQV"/>
<dbReference type="PROSITE" id="PS50004">
    <property type="entry name" value="C2"/>
    <property type="match status" value="1"/>
</dbReference>
<proteinExistence type="predicted"/>
<keyword evidence="3" id="KW-1185">Reference proteome</keyword>
<organism evidence="2 3">
    <name type="scientific">Papaver somniferum</name>
    <name type="common">Opium poppy</name>
    <dbReference type="NCBI Taxonomy" id="3469"/>
    <lineage>
        <taxon>Eukaryota</taxon>
        <taxon>Viridiplantae</taxon>
        <taxon>Streptophyta</taxon>
        <taxon>Embryophyta</taxon>
        <taxon>Tracheophyta</taxon>
        <taxon>Spermatophyta</taxon>
        <taxon>Magnoliopsida</taxon>
        <taxon>Ranunculales</taxon>
        <taxon>Papaveraceae</taxon>
        <taxon>Papaveroideae</taxon>
        <taxon>Papaver</taxon>
    </lineage>
</organism>
<dbReference type="Gramene" id="RZC48487">
    <property type="protein sequence ID" value="RZC48487"/>
    <property type="gene ID" value="C5167_016914"/>
</dbReference>
<dbReference type="OrthoDB" id="270970at2759"/>
<dbReference type="Gene3D" id="2.60.40.150">
    <property type="entry name" value="C2 domain"/>
    <property type="match status" value="1"/>
</dbReference>
<dbReference type="PANTHER" id="PTHR47052:SF3">
    <property type="entry name" value="INGRESSION PROTEIN 1"/>
    <property type="match status" value="1"/>
</dbReference>
<accession>A0A4Y7IHX2</accession>
<dbReference type="InterPro" id="IPR000008">
    <property type="entry name" value="C2_dom"/>
</dbReference>
<sequence length="242" mass="26676">MQSPPSSYPYQTPPSMTVSGIHGQTLEVTVVGCNRLKDTEWISRQDPYVILEYGTTKFRTRTCTDGGKNPKFQEKFIFSLVEGLHELQISVWNSNTITFDDFIGTGKVQLHKVLTHGYDDTPWPIQSKHGRCTGETRLILHYANAANKLATNLGPSAPPYLTPSTPYGSPPPCAAPYLPYPIPYPYPSAYPPSGYPPSATGYPPPPLPYPPTAYPPPYPPPLQGTSYYLPGPYTGPYPPPPY</sequence>
<protein>
    <recommendedName>
        <fullName evidence="1">C2 domain-containing protein</fullName>
    </recommendedName>
</protein>
<evidence type="ECO:0000313" key="2">
    <source>
        <dbReference type="EMBL" id="RZC48487.1"/>
    </source>
</evidence>
<dbReference type="EMBL" id="CM010716">
    <property type="protein sequence ID" value="RZC48487.1"/>
    <property type="molecule type" value="Genomic_DNA"/>
</dbReference>
<name>A0A4Y7IHX2_PAPSO</name>
<dbReference type="InterPro" id="IPR052981">
    <property type="entry name" value="Ingression_C2_domain"/>
</dbReference>
<dbReference type="PANTHER" id="PTHR47052">
    <property type="entry name" value="CONSERVED SERINE PROLINE-RICH PROTEIN (AFU_ORTHOLOGUE AFUA_2G01790)"/>
    <property type="match status" value="1"/>
</dbReference>
<dbReference type="Pfam" id="PF00168">
    <property type="entry name" value="C2"/>
    <property type="match status" value="1"/>
</dbReference>
<dbReference type="AlphaFoldDB" id="A0A4Y7IHX2"/>
<dbReference type="Proteomes" id="UP000316621">
    <property type="component" value="Chromosome 2"/>
</dbReference>
<reference evidence="2 3" key="1">
    <citation type="journal article" date="2018" name="Science">
        <title>The opium poppy genome and morphinan production.</title>
        <authorList>
            <person name="Guo L."/>
            <person name="Winzer T."/>
            <person name="Yang X."/>
            <person name="Li Y."/>
            <person name="Ning Z."/>
            <person name="He Z."/>
            <person name="Teodor R."/>
            <person name="Lu Y."/>
            <person name="Bowser T.A."/>
            <person name="Graham I.A."/>
            <person name="Ye K."/>
        </authorList>
    </citation>
    <scope>NUCLEOTIDE SEQUENCE [LARGE SCALE GENOMIC DNA]</scope>
    <source>
        <strain evidence="3">cv. HN1</strain>
        <tissue evidence="2">Leaves</tissue>
    </source>
</reference>
<evidence type="ECO:0000259" key="1">
    <source>
        <dbReference type="PROSITE" id="PS50004"/>
    </source>
</evidence>
<dbReference type="PRINTS" id="PR01217">
    <property type="entry name" value="PRICHEXTENSN"/>
</dbReference>
<dbReference type="CDD" id="cd00030">
    <property type="entry name" value="C2"/>
    <property type="match status" value="1"/>
</dbReference>
<dbReference type="InterPro" id="IPR035892">
    <property type="entry name" value="C2_domain_sf"/>
</dbReference>
<dbReference type="SMART" id="SM00239">
    <property type="entry name" value="C2"/>
    <property type="match status" value="1"/>
</dbReference>
<evidence type="ECO:0000313" key="3">
    <source>
        <dbReference type="Proteomes" id="UP000316621"/>
    </source>
</evidence>
<feature type="domain" description="C2" evidence="1">
    <location>
        <begin position="4"/>
        <end position="124"/>
    </location>
</feature>
<gene>
    <name evidence="2" type="ORF">C5167_016914</name>
</gene>
<dbReference type="SUPFAM" id="SSF49562">
    <property type="entry name" value="C2 domain (Calcium/lipid-binding domain, CaLB)"/>
    <property type="match status" value="1"/>
</dbReference>